<evidence type="ECO:0000313" key="2">
    <source>
        <dbReference type="Proteomes" id="UP000299102"/>
    </source>
</evidence>
<proteinExistence type="predicted"/>
<dbReference type="EMBL" id="BGZK01001574">
    <property type="protein sequence ID" value="GBP82620.1"/>
    <property type="molecule type" value="Genomic_DNA"/>
</dbReference>
<protein>
    <submittedName>
        <fullName evidence="1">Uncharacterized protein</fullName>
    </submittedName>
</protein>
<keyword evidence="2" id="KW-1185">Reference proteome</keyword>
<dbReference type="Proteomes" id="UP000299102">
    <property type="component" value="Unassembled WGS sequence"/>
</dbReference>
<gene>
    <name evidence="1" type="ORF">EVAR_54096_1</name>
</gene>
<organism evidence="1 2">
    <name type="scientific">Eumeta variegata</name>
    <name type="common">Bagworm moth</name>
    <name type="synonym">Eumeta japonica</name>
    <dbReference type="NCBI Taxonomy" id="151549"/>
    <lineage>
        <taxon>Eukaryota</taxon>
        <taxon>Metazoa</taxon>
        <taxon>Ecdysozoa</taxon>
        <taxon>Arthropoda</taxon>
        <taxon>Hexapoda</taxon>
        <taxon>Insecta</taxon>
        <taxon>Pterygota</taxon>
        <taxon>Neoptera</taxon>
        <taxon>Endopterygota</taxon>
        <taxon>Lepidoptera</taxon>
        <taxon>Glossata</taxon>
        <taxon>Ditrysia</taxon>
        <taxon>Tineoidea</taxon>
        <taxon>Psychidae</taxon>
        <taxon>Oiketicinae</taxon>
        <taxon>Eumeta</taxon>
    </lineage>
</organism>
<reference evidence="1 2" key="1">
    <citation type="journal article" date="2019" name="Commun. Biol.">
        <title>The bagworm genome reveals a unique fibroin gene that provides high tensile strength.</title>
        <authorList>
            <person name="Kono N."/>
            <person name="Nakamura H."/>
            <person name="Ohtoshi R."/>
            <person name="Tomita M."/>
            <person name="Numata K."/>
            <person name="Arakawa K."/>
        </authorList>
    </citation>
    <scope>NUCLEOTIDE SEQUENCE [LARGE SCALE GENOMIC DNA]</scope>
</reference>
<evidence type="ECO:0000313" key="1">
    <source>
        <dbReference type="EMBL" id="GBP82620.1"/>
    </source>
</evidence>
<dbReference type="AlphaFoldDB" id="A0A4C1Z4P5"/>
<accession>A0A4C1Z4P5</accession>
<comment type="caution">
    <text evidence="1">The sequence shown here is derived from an EMBL/GenBank/DDBJ whole genome shotgun (WGS) entry which is preliminary data.</text>
</comment>
<sequence>MIKGYVSDRAKDMGVPSFWPGERRRQVRFFSRGEQSKTRVRTALSESYDGGEIYLVAAAGESRRGQWTGDAPDTHRALGVGAVGARRCDEDPPISTF</sequence>
<name>A0A4C1Z4P5_EUMVA</name>